<protein>
    <submittedName>
        <fullName evidence="1">Uncharacterized protein</fullName>
    </submittedName>
</protein>
<keyword evidence="2" id="KW-1185">Reference proteome</keyword>
<organism evidence="1 2">
    <name type="scientific">Symmachiella macrocystis</name>
    <dbReference type="NCBI Taxonomy" id="2527985"/>
    <lineage>
        <taxon>Bacteria</taxon>
        <taxon>Pseudomonadati</taxon>
        <taxon>Planctomycetota</taxon>
        <taxon>Planctomycetia</taxon>
        <taxon>Planctomycetales</taxon>
        <taxon>Planctomycetaceae</taxon>
        <taxon>Symmachiella</taxon>
    </lineage>
</organism>
<comment type="caution">
    <text evidence="1">The sequence shown here is derived from an EMBL/GenBank/DDBJ whole genome shotgun (WGS) entry which is preliminary data.</text>
</comment>
<proteinExistence type="predicted"/>
<evidence type="ECO:0000313" key="2">
    <source>
        <dbReference type="Proteomes" id="UP000320735"/>
    </source>
</evidence>
<accession>A0A5C6BUL7</accession>
<evidence type="ECO:0000313" key="1">
    <source>
        <dbReference type="EMBL" id="TWU14906.1"/>
    </source>
</evidence>
<name>A0A5C6BUL7_9PLAN</name>
<dbReference type="AlphaFoldDB" id="A0A5C6BUL7"/>
<reference evidence="1 2" key="1">
    <citation type="submission" date="2019-02" db="EMBL/GenBank/DDBJ databases">
        <title>Deep-cultivation of Planctomycetes and their phenomic and genomic characterization uncovers novel biology.</title>
        <authorList>
            <person name="Wiegand S."/>
            <person name="Jogler M."/>
            <person name="Boedeker C."/>
            <person name="Pinto D."/>
            <person name="Vollmers J."/>
            <person name="Rivas-Marin E."/>
            <person name="Kohn T."/>
            <person name="Peeters S.H."/>
            <person name="Heuer A."/>
            <person name="Rast P."/>
            <person name="Oberbeckmann S."/>
            <person name="Bunk B."/>
            <person name="Jeske O."/>
            <person name="Meyerdierks A."/>
            <person name="Storesund J.E."/>
            <person name="Kallscheuer N."/>
            <person name="Luecker S."/>
            <person name="Lage O.M."/>
            <person name="Pohl T."/>
            <person name="Merkel B.J."/>
            <person name="Hornburger P."/>
            <person name="Mueller R.-W."/>
            <person name="Bruemmer F."/>
            <person name="Labrenz M."/>
            <person name="Spormann A.M."/>
            <person name="Op Den Camp H."/>
            <person name="Overmann J."/>
            <person name="Amann R."/>
            <person name="Jetten M.S.M."/>
            <person name="Mascher T."/>
            <person name="Medema M.H."/>
            <person name="Devos D.P."/>
            <person name="Kaster A.-K."/>
            <person name="Ovreas L."/>
            <person name="Rohde M."/>
            <person name="Galperin M.Y."/>
            <person name="Jogler C."/>
        </authorList>
    </citation>
    <scope>NUCLEOTIDE SEQUENCE [LARGE SCALE GENOMIC DNA]</scope>
    <source>
        <strain evidence="1 2">CA54</strain>
    </source>
</reference>
<gene>
    <name evidence="1" type="ORF">CA54_37760</name>
</gene>
<sequence length="37" mass="3924">MFEGQMVFPQLLAFLPPGATAGLSSSVLQVIRFALAD</sequence>
<dbReference type="EMBL" id="SJPP01000001">
    <property type="protein sequence ID" value="TWU14906.1"/>
    <property type="molecule type" value="Genomic_DNA"/>
</dbReference>
<dbReference type="Proteomes" id="UP000320735">
    <property type="component" value="Unassembled WGS sequence"/>
</dbReference>